<dbReference type="Proteomes" id="UP000887579">
    <property type="component" value="Unplaced"/>
</dbReference>
<reference evidence="2" key="1">
    <citation type="submission" date="2022-11" db="UniProtKB">
        <authorList>
            <consortium name="WormBaseParasite"/>
        </authorList>
    </citation>
    <scope>IDENTIFICATION</scope>
</reference>
<protein>
    <submittedName>
        <fullName evidence="2">Hyaluronidase</fullName>
    </submittedName>
</protein>
<evidence type="ECO:0000313" key="2">
    <source>
        <dbReference type="WBParaSite" id="ES5_v2.g24295.t1"/>
    </source>
</evidence>
<evidence type="ECO:0000313" key="1">
    <source>
        <dbReference type="Proteomes" id="UP000887579"/>
    </source>
</evidence>
<sequence length="152" mass="17772">MCKGDEALHPEIYGIVTNTDQKFLGDKIVTLYEPNLGLYPKIIVNVSYNFNENYYSNYSITEIVNGGLPQKNNLTQHLEKVEIDINKYVPNPDFDGPLIIDYEAWRPILDLNWGSRSHYLYESIKWVRQRFPQISERLANRIATDEFDRAAR</sequence>
<accession>A0AC34G3K9</accession>
<name>A0AC34G3K9_9BILA</name>
<proteinExistence type="predicted"/>
<dbReference type="WBParaSite" id="ES5_v2.g24295.t1">
    <property type="protein sequence ID" value="ES5_v2.g24295.t1"/>
    <property type="gene ID" value="ES5_v2.g24295"/>
</dbReference>
<organism evidence="1 2">
    <name type="scientific">Panagrolaimus sp. ES5</name>
    <dbReference type="NCBI Taxonomy" id="591445"/>
    <lineage>
        <taxon>Eukaryota</taxon>
        <taxon>Metazoa</taxon>
        <taxon>Ecdysozoa</taxon>
        <taxon>Nematoda</taxon>
        <taxon>Chromadorea</taxon>
        <taxon>Rhabditida</taxon>
        <taxon>Tylenchina</taxon>
        <taxon>Panagrolaimomorpha</taxon>
        <taxon>Panagrolaimoidea</taxon>
        <taxon>Panagrolaimidae</taxon>
        <taxon>Panagrolaimus</taxon>
    </lineage>
</organism>